<comment type="function">
    <text evidence="10">RNA helicase.</text>
</comment>
<keyword evidence="6 10" id="KW-0067">ATP-binding</keyword>
<evidence type="ECO:0000259" key="13">
    <source>
        <dbReference type="PROSITE" id="PS51194"/>
    </source>
</evidence>
<dbReference type="GeneID" id="27330658"/>
<dbReference type="VEuPathDB" id="FungiDB:PV08_03575"/>
<feature type="domain" description="Helicase ATP-binding" evidence="12">
    <location>
        <begin position="255"/>
        <end position="497"/>
    </location>
</feature>
<reference evidence="15 16" key="1">
    <citation type="submission" date="2015-01" db="EMBL/GenBank/DDBJ databases">
        <title>The Genome Sequence of Exophiala spinifera CBS89968.</title>
        <authorList>
            <consortium name="The Broad Institute Genomics Platform"/>
            <person name="Cuomo C."/>
            <person name="de Hoog S."/>
            <person name="Gorbushina A."/>
            <person name="Stielow B."/>
            <person name="Teixiera M."/>
            <person name="Abouelleil A."/>
            <person name="Chapman S.B."/>
            <person name="Priest M."/>
            <person name="Young S.K."/>
            <person name="Wortman J."/>
            <person name="Nusbaum C."/>
            <person name="Birren B."/>
        </authorList>
    </citation>
    <scope>NUCLEOTIDE SEQUENCE [LARGE SCALE GENOMIC DNA]</scope>
    <source>
        <strain evidence="15 16">CBS 89968</strain>
    </source>
</reference>
<dbReference type="EMBL" id="KN847493">
    <property type="protein sequence ID" value="KIW19281.1"/>
    <property type="molecule type" value="Genomic_DNA"/>
</dbReference>
<evidence type="ECO:0000256" key="8">
    <source>
        <dbReference type="ARBA" id="ARBA00047984"/>
    </source>
</evidence>
<keyword evidence="7 10" id="KW-0694">RNA-binding</keyword>
<evidence type="ECO:0000256" key="1">
    <source>
        <dbReference type="ARBA" id="ARBA00004604"/>
    </source>
</evidence>
<dbReference type="GO" id="GO:0006364">
    <property type="term" value="P:rRNA processing"/>
    <property type="evidence" value="ECO:0007669"/>
    <property type="project" value="UniProtKB-KW"/>
</dbReference>
<evidence type="ECO:0000256" key="11">
    <source>
        <dbReference type="SAM" id="MobiDB-lite"/>
    </source>
</evidence>
<evidence type="ECO:0000313" key="15">
    <source>
        <dbReference type="EMBL" id="KIW19281.1"/>
    </source>
</evidence>
<dbReference type="InterPro" id="IPR001650">
    <property type="entry name" value="Helicase_C-like"/>
</dbReference>
<evidence type="ECO:0000256" key="4">
    <source>
        <dbReference type="ARBA" id="ARBA00022801"/>
    </source>
</evidence>
<dbReference type="SMART" id="SM00490">
    <property type="entry name" value="HELICc"/>
    <property type="match status" value="1"/>
</dbReference>
<comment type="similarity">
    <text evidence="10">Belongs to the DEAD box helicase family.</text>
</comment>
<dbReference type="Gene3D" id="3.40.50.300">
    <property type="entry name" value="P-loop containing nucleotide triphosphate hydrolases"/>
    <property type="match status" value="2"/>
</dbReference>
<dbReference type="InterPro" id="IPR014001">
    <property type="entry name" value="Helicase_ATP-bd"/>
</dbReference>
<dbReference type="GO" id="GO:0016787">
    <property type="term" value="F:hydrolase activity"/>
    <property type="evidence" value="ECO:0007669"/>
    <property type="project" value="UniProtKB-KW"/>
</dbReference>
<dbReference type="STRING" id="91928.A0A0D1YVF5"/>
<dbReference type="PROSITE" id="PS51192">
    <property type="entry name" value="HELICASE_ATP_BIND_1"/>
    <property type="match status" value="1"/>
</dbReference>
<evidence type="ECO:0000259" key="14">
    <source>
        <dbReference type="PROSITE" id="PS51195"/>
    </source>
</evidence>
<feature type="domain" description="Helicase C-terminal" evidence="13">
    <location>
        <begin position="639"/>
        <end position="817"/>
    </location>
</feature>
<protein>
    <recommendedName>
        <fullName evidence="10">ATP-dependent RNA helicase</fullName>
        <ecNumber evidence="10">3.6.4.13</ecNumber>
    </recommendedName>
</protein>
<dbReference type="GO" id="GO:0003723">
    <property type="term" value="F:RNA binding"/>
    <property type="evidence" value="ECO:0007669"/>
    <property type="project" value="UniProtKB-UniRule"/>
</dbReference>
<comment type="domain">
    <text evidence="10">The Q motif is unique to and characteristic of the DEAD box family of RNA helicases and controls ATP binding and hydrolysis.</text>
</comment>
<dbReference type="GO" id="GO:0005524">
    <property type="term" value="F:ATP binding"/>
    <property type="evidence" value="ECO:0007669"/>
    <property type="project" value="UniProtKB-UniRule"/>
</dbReference>
<evidence type="ECO:0000256" key="5">
    <source>
        <dbReference type="ARBA" id="ARBA00022806"/>
    </source>
</evidence>
<dbReference type="InterPro" id="IPR014014">
    <property type="entry name" value="RNA_helicase_DEAD_Q_motif"/>
</dbReference>
<dbReference type="Proteomes" id="UP000053328">
    <property type="component" value="Unassembled WGS sequence"/>
</dbReference>
<dbReference type="HOGENOM" id="CLU_003041_15_2_1"/>
<dbReference type="Pfam" id="PF00271">
    <property type="entry name" value="Helicase_C"/>
    <property type="match status" value="1"/>
</dbReference>
<feature type="compositionally biased region" description="Acidic residues" evidence="11">
    <location>
        <begin position="132"/>
        <end position="142"/>
    </location>
</feature>
<evidence type="ECO:0000256" key="7">
    <source>
        <dbReference type="ARBA" id="ARBA00022884"/>
    </source>
</evidence>
<dbReference type="PROSITE" id="PS51195">
    <property type="entry name" value="Q_MOTIF"/>
    <property type="match status" value="1"/>
</dbReference>
<evidence type="ECO:0000256" key="10">
    <source>
        <dbReference type="RuleBase" id="RU365068"/>
    </source>
</evidence>
<dbReference type="PANTHER" id="PTHR24031">
    <property type="entry name" value="RNA HELICASE"/>
    <property type="match status" value="1"/>
</dbReference>
<feature type="domain" description="DEAD-box RNA helicase Q" evidence="14">
    <location>
        <begin position="219"/>
        <end position="247"/>
    </location>
</feature>
<dbReference type="InterPro" id="IPR027417">
    <property type="entry name" value="P-loop_NTPase"/>
</dbReference>
<feature type="short sequence motif" description="Q motif" evidence="9">
    <location>
        <begin position="219"/>
        <end position="247"/>
    </location>
</feature>
<dbReference type="SUPFAM" id="SSF52540">
    <property type="entry name" value="P-loop containing nucleoside triphosphate hydrolases"/>
    <property type="match status" value="2"/>
</dbReference>
<keyword evidence="5 10" id="KW-0347">Helicase</keyword>
<feature type="compositionally biased region" description="Basic and acidic residues" evidence="11">
    <location>
        <begin position="100"/>
        <end position="121"/>
    </location>
</feature>
<feature type="compositionally biased region" description="Acidic residues" evidence="11">
    <location>
        <begin position="588"/>
        <end position="604"/>
    </location>
</feature>
<dbReference type="PROSITE" id="PS00039">
    <property type="entry name" value="DEAD_ATP_HELICASE"/>
    <property type="match status" value="1"/>
</dbReference>
<dbReference type="AlphaFoldDB" id="A0A0D1YVF5"/>
<feature type="compositionally biased region" description="Basic and acidic residues" evidence="11">
    <location>
        <begin position="80"/>
        <end position="93"/>
    </location>
</feature>
<keyword evidence="4 10" id="KW-0378">Hydrolase</keyword>
<feature type="region of interest" description="Disordered" evidence="11">
    <location>
        <begin position="576"/>
        <end position="647"/>
    </location>
</feature>
<comment type="subcellular location">
    <subcellularLocation>
        <location evidence="1">Nucleus</location>
        <location evidence="1">Nucleolus</location>
    </subcellularLocation>
</comment>
<dbReference type="SMART" id="SM00487">
    <property type="entry name" value="DEXDc"/>
    <property type="match status" value="1"/>
</dbReference>
<dbReference type="OrthoDB" id="3370at2759"/>
<evidence type="ECO:0000313" key="16">
    <source>
        <dbReference type="Proteomes" id="UP000053328"/>
    </source>
</evidence>
<organism evidence="15 16">
    <name type="scientific">Exophiala spinifera</name>
    <dbReference type="NCBI Taxonomy" id="91928"/>
    <lineage>
        <taxon>Eukaryota</taxon>
        <taxon>Fungi</taxon>
        <taxon>Dikarya</taxon>
        <taxon>Ascomycota</taxon>
        <taxon>Pezizomycotina</taxon>
        <taxon>Eurotiomycetes</taxon>
        <taxon>Chaetothyriomycetidae</taxon>
        <taxon>Chaetothyriales</taxon>
        <taxon>Herpotrichiellaceae</taxon>
        <taxon>Exophiala</taxon>
    </lineage>
</organism>
<keyword evidence="16" id="KW-1185">Reference proteome</keyword>
<dbReference type="Pfam" id="PF00270">
    <property type="entry name" value="DEAD"/>
    <property type="match status" value="2"/>
</dbReference>
<evidence type="ECO:0000259" key="12">
    <source>
        <dbReference type="PROSITE" id="PS51192"/>
    </source>
</evidence>
<feature type="region of interest" description="Disordered" evidence="11">
    <location>
        <begin position="1"/>
        <end position="144"/>
    </location>
</feature>
<feature type="compositionally biased region" description="Basic and acidic residues" evidence="11">
    <location>
        <begin position="23"/>
        <end position="36"/>
    </location>
</feature>
<dbReference type="EC" id="3.6.4.13" evidence="10"/>
<accession>A0A0D1YVF5</accession>
<dbReference type="InterPro" id="IPR011545">
    <property type="entry name" value="DEAD/DEAH_box_helicase_dom"/>
</dbReference>
<evidence type="ECO:0000256" key="3">
    <source>
        <dbReference type="ARBA" id="ARBA00022741"/>
    </source>
</evidence>
<gene>
    <name evidence="15" type="ORF">PV08_03575</name>
</gene>
<comment type="catalytic activity">
    <reaction evidence="8 10">
        <text>ATP + H2O = ADP + phosphate + H(+)</text>
        <dbReference type="Rhea" id="RHEA:13065"/>
        <dbReference type="ChEBI" id="CHEBI:15377"/>
        <dbReference type="ChEBI" id="CHEBI:15378"/>
        <dbReference type="ChEBI" id="CHEBI:30616"/>
        <dbReference type="ChEBI" id="CHEBI:43474"/>
        <dbReference type="ChEBI" id="CHEBI:456216"/>
        <dbReference type="EC" id="3.6.4.13"/>
    </reaction>
</comment>
<evidence type="ECO:0000256" key="9">
    <source>
        <dbReference type="PROSITE-ProRule" id="PRU00552"/>
    </source>
</evidence>
<keyword evidence="2" id="KW-0698">rRNA processing</keyword>
<dbReference type="CDD" id="cd18787">
    <property type="entry name" value="SF2_C_DEAD"/>
    <property type="match status" value="1"/>
</dbReference>
<dbReference type="CDD" id="cd17956">
    <property type="entry name" value="DEADc_DDX51"/>
    <property type="match status" value="1"/>
</dbReference>
<dbReference type="PROSITE" id="PS51194">
    <property type="entry name" value="HELICASE_CTER"/>
    <property type="match status" value="1"/>
</dbReference>
<evidence type="ECO:0000256" key="6">
    <source>
        <dbReference type="ARBA" id="ARBA00022840"/>
    </source>
</evidence>
<feature type="compositionally biased region" description="Low complexity" evidence="11">
    <location>
        <begin position="605"/>
        <end position="623"/>
    </location>
</feature>
<dbReference type="InterPro" id="IPR000629">
    <property type="entry name" value="RNA-helicase_DEAD-box_CS"/>
</dbReference>
<evidence type="ECO:0000256" key="2">
    <source>
        <dbReference type="ARBA" id="ARBA00022552"/>
    </source>
</evidence>
<dbReference type="RefSeq" id="XP_016239497.1">
    <property type="nucleotide sequence ID" value="XM_016377927.1"/>
</dbReference>
<dbReference type="GO" id="GO:0005730">
    <property type="term" value="C:nucleolus"/>
    <property type="evidence" value="ECO:0007669"/>
    <property type="project" value="UniProtKB-SubCell"/>
</dbReference>
<sequence>MSNFYARYVPPAKSGQLSSPPTLEKRKRESEPTPREKKSKKLKSTSKSESIEPAPSTDHNTEDTTATTRRAKPDSNNAIDKYRVTKNVSDKTFVKIKKPKSTENGDGIRDDFVTESSNHEDKKRRKLRTALAEEENDDVEEEIDRRHSSVLSKFAKARQQENNDPRLHDRVPKESTVELHGLEPIPQPEQFDKIPEKPTYSTLPPWQQTPTTVPLTSTATFESLGVPSDMLENLKRVNIEQAFPVQASVVPLLLEGSSRHNGDLCVSAATGSGKTLAYVLPIISSLRNAVGTKLRAVIVVPTRELVKQVRELCEVCVVGSSLTIATAVGSKTLREEQQLLVEEQKLYDMEEFQRQQQAKVDWSTFSVEGLLRKVQVEEPFASLGYVTRYRSKADILITTPGRLVEHLKNTTGFSLDYVKWLVVDEADRLLNESYQEWIDAVSPALTSQTATRERDELLKSMRMIPPPRTVTKVLLSATMTRDVSKLNALGLRNPRLIVLTSSSQLEAPQSVAGEAPPEDGGLVAANGEDVFHLPPSLIETAVPVPDGSEKPLYLLRILKDEIGIMGAMKNLLPNGISSKDELTSESDSSSDSESDSSSDSDSDSDSGTSSSESSASGSSSSSDESVESEQPTPNRQARRKNGNGVNINETPRALVFTRSTASANRLSRLLSLLWPALAPRISTLTRSTASSASSRRALSSFRRSKVYVLICTDRASRGLDVPGLEHVISYDVPSSPLTYVHRVGRTARAGKQGQAWTIVEHREGAWFWREIGGKSMKSASTGDDHQLHRSSKIRRLALKVDDDQVKQQYEVALTKLGTEARGG</sequence>
<proteinExistence type="inferred from homology"/>
<keyword evidence="3 10" id="KW-0547">Nucleotide-binding</keyword>
<dbReference type="GO" id="GO:0003724">
    <property type="term" value="F:RNA helicase activity"/>
    <property type="evidence" value="ECO:0007669"/>
    <property type="project" value="UniProtKB-EC"/>
</dbReference>
<name>A0A0D1YVF5_9EURO</name>